<reference evidence="1 2" key="1">
    <citation type="journal article" date="2014" name="Agronomy (Basel)">
        <title>A Draft Genome Sequence for Ensete ventricosum, the Drought-Tolerant Tree Against Hunger.</title>
        <authorList>
            <person name="Harrison J."/>
            <person name="Moore K.A."/>
            <person name="Paszkiewicz K."/>
            <person name="Jones T."/>
            <person name="Grant M."/>
            <person name="Ambacheew D."/>
            <person name="Muzemil S."/>
            <person name="Studholme D.J."/>
        </authorList>
    </citation>
    <scope>NUCLEOTIDE SEQUENCE [LARGE SCALE GENOMIC DNA]</scope>
</reference>
<comment type="caution">
    <text evidence="1">The sequence shown here is derived from an EMBL/GenBank/DDBJ whole genome shotgun (WGS) entry which is preliminary data.</text>
</comment>
<gene>
    <name evidence="1" type="ORF">B296_00043815</name>
</gene>
<protein>
    <submittedName>
        <fullName evidence="1">Uncharacterized protein</fullName>
    </submittedName>
</protein>
<organism evidence="1 2">
    <name type="scientific">Ensete ventricosum</name>
    <name type="common">Abyssinian banana</name>
    <name type="synonym">Musa ensete</name>
    <dbReference type="NCBI Taxonomy" id="4639"/>
    <lineage>
        <taxon>Eukaryota</taxon>
        <taxon>Viridiplantae</taxon>
        <taxon>Streptophyta</taxon>
        <taxon>Embryophyta</taxon>
        <taxon>Tracheophyta</taxon>
        <taxon>Spermatophyta</taxon>
        <taxon>Magnoliopsida</taxon>
        <taxon>Liliopsida</taxon>
        <taxon>Zingiberales</taxon>
        <taxon>Musaceae</taxon>
        <taxon>Ensete</taxon>
    </lineage>
</organism>
<dbReference type="AlphaFoldDB" id="A0A426X5V5"/>
<name>A0A426X5V5_ENSVE</name>
<proteinExistence type="predicted"/>
<evidence type="ECO:0000313" key="2">
    <source>
        <dbReference type="Proteomes" id="UP000287651"/>
    </source>
</evidence>
<dbReference type="Proteomes" id="UP000287651">
    <property type="component" value="Unassembled WGS sequence"/>
</dbReference>
<evidence type="ECO:0000313" key="1">
    <source>
        <dbReference type="EMBL" id="RRT34861.1"/>
    </source>
</evidence>
<sequence length="87" mass="9708">MIRATGELDCFSSHICLREPSESEDKVETARRTQVVLKQVVERDEEAMTSPVGLGYPKTKVSVRKEVDSEEHHSAVEADLPIVKEGI</sequence>
<accession>A0A426X5V5</accession>
<dbReference type="EMBL" id="AMZH03025922">
    <property type="protein sequence ID" value="RRT34861.1"/>
    <property type="molecule type" value="Genomic_DNA"/>
</dbReference>